<evidence type="ECO:0000313" key="6">
    <source>
        <dbReference type="EMBL" id="KZT57969.1"/>
    </source>
</evidence>
<accession>A0A165GEH7</accession>
<dbReference type="Proteomes" id="UP000076842">
    <property type="component" value="Unassembled WGS sequence"/>
</dbReference>
<comment type="subcellular location">
    <subcellularLocation>
        <location evidence="1">Nucleus</location>
        <location evidence="1">Nucleolus</location>
    </subcellularLocation>
</comment>
<dbReference type="InParanoid" id="A0A165GEH7"/>
<dbReference type="InterPro" id="IPR028160">
    <property type="entry name" value="Slx9-like"/>
</dbReference>
<evidence type="ECO:0000256" key="2">
    <source>
        <dbReference type="ARBA" id="ARBA00011022"/>
    </source>
</evidence>
<dbReference type="PANTHER" id="PTHR31109:SF2">
    <property type="entry name" value="RIBOSOME BIOGENESIS PROTEIN SLX9 HOMOLOG"/>
    <property type="match status" value="1"/>
</dbReference>
<feature type="compositionally biased region" description="Basic and acidic residues" evidence="5">
    <location>
        <begin position="128"/>
        <end position="159"/>
    </location>
</feature>
<dbReference type="AlphaFoldDB" id="A0A165GEH7"/>
<evidence type="ECO:0000256" key="3">
    <source>
        <dbReference type="ARBA" id="ARBA00021321"/>
    </source>
</evidence>
<gene>
    <name evidence="6" type="ORF">CALCODRAFT_261665</name>
</gene>
<dbReference type="OrthoDB" id="18703at2759"/>
<dbReference type="GO" id="GO:0030688">
    <property type="term" value="C:preribosome, small subunit precursor"/>
    <property type="evidence" value="ECO:0007669"/>
    <property type="project" value="InterPro"/>
</dbReference>
<evidence type="ECO:0000256" key="4">
    <source>
        <dbReference type="ARBA" id="ARBA00023242"/>
    </source>
</evidence>
<proteinExistence type="inferred from homology"/>
<dbReference type="PANTHER" id="PTHR31109">
    <property type="entry name" value="PROTEIN FAM207A"/>
    <property type="match status" value="1"/>
</dbReference>
<dbReference type="GO" id="GO:0000462">
    <property type="term" value="P:maturation of SSU-rRNA from tricistronic rRNA transcript (SSU-rRNA, 5.8S rRNA, LSU-rRNA)"/>
    <property type="evidence" value="ECO:0007669"/>
    <property type="project" value="InterPro"/>
</dbReference>
<dbReference type="GO" id="GO:0030686">
    <property type="term" value="C:90S preribosome"/>
    <property type="evidence" value="ECO:0007669"/>
    <property type="project" value="InterPro"/>
</dbReference>
<dbReference type="Pfam" id="PF15341">
    <property type="entry name" value="SLX9"/>
    <property type="match status" value="1"/>
</dbReference>
<organism evidence="6 7">
    <name type="scientific">Calocera cornea HHB12733</name>
    <dbReference type="NCBI Taxonomy" id="1353952"/>
    <lineage>
        <taxon>Eukaryota</taxon>
        <taxon>Fungi</taxon>
        <taxon>Dikarya</taxon>
        <taxon>Basidiomycota</taxon>
        <taxon>Agaricomycotina</taxon>
        <taxon>Dacrymycetes</taxon>
        <taxon>Dacrymycetales</taxon>
        <taxon>Dacrymycetaceae</taxon>
        <taxon>Calocera</taxon>
    </lineage>
</organism>
<name>A0A165GEH7_9BASI</name>
<keyword evidence="7" id="KW-1185">Reference proteome</keyword>
<evidence type="ECO:0000313" key="7">
    <source>
        <dbReference type="Proteomes" id="UP000076842"/>
    </source>
</evidence>
<comment type="similarity">
    <text evidence="2">Belongs to the SLX9 family.</text>
</comment>
<sequence>MPKAPRRVRAAAHDRPLRPKARLMSQREFAVTQGIEKVDSGSKVDLPAASILAENAAEPIAIPKKERLAARHETLISKLSSLSNNASHAPYAMSKSALRRYKKKAKEAIPLSGLEAALAEVGEEVEQEQERRAEQKAREGKIGESRPKGLSEKQRKKALEAEAKHVGAVLKDPAFRANPFAAIRQHAANTLEKRDLQRLDML</sequence>
<keyword evidence="4" id="KW-0539">Nucleus</keyword>
<evidence type="ECO:0000256" key="5">
    <source>
        <dbReference type="SAM" id="MobiDB-lite"/>
    </source>
</evidence>
<feature type="region of interest" description="Disordered" evidence="5">
    <location>
        <begin position="120"/>
        <end position="159"/>
    </location>
</feature>
<dbReference type="STRING" id="1353952.A0A165GEH7"/>
<reference evidence="6 7" key="1">
    <citation type="journal article" date="2016" name="Mol. Biol. Evol.">
        <title>Comparative Genomics of Early-Diverging Mushroom-Forming Fungi Provides Insights into the Origins of Lignocellulose Decay Capabilities.</title>
        <authorList>
            <person name="Nagy L.G."/>
            <person name="Riley R."/>
            <person name="Tritt A."/>
            <person name="Adam C."/>
            <person name="Daum C."/>
            <person name="Floudas D."/>
            <person name="Sun H."/>
            <person name="Yadav J.S."/>
            <person name="Pangilinan J."/>
            <person name="Larsson K.H."/>
            <person name="Matsuura K."/>
            <person name="Barry K."/>
            <person name="Labutti K."/>
            <person name="Kuo R."/>
            <person name="Ohm R.A."/>
            <person name="Bhattacharya S.S."/>
            <person name="Shirouzu T."/>
            <person name="Yoshinaga Y."/>
            <person name="Martin F.M."/>
            <person name="Grigoriev I.V."/>
            <person name="Hibbett D.S."/>
        </authorList>
    </citation>
    <scope>NUCLEOTIDE SEQUENCE [LARGE SCALE GENOMIC DNA]</scope>
    <source>
        <strain evidence="6 7">HHB12733</strain>
    </source>
</reference>
<dbReference type="EMBL" id="KV423956">
    <property type="protein sequence ID" value="KZT57969.1"/>
    <property type="molecule type" value="Genomic_DNA"/>
</dbReference>
<evidence type="ECO:0000256" key="1">
    <source>
        <dbReference type="ARBA" id="ARBA00004604"/>
    </source>
</evidence>
<dbReference type="GO" id="GO:0005730">
    <property type="term" value="C:nucleolus"/>
    <property type="evidence" value="ECO:0007669"/>
    <property type="project" value="UniProtKB-SubCell"/>
</dbReference>
<protein>
    <recommendedName>
        <fullName evidence="3">Ribosome biogenesis protein SLX9</fullName>
    </recommendedName>
</protein>